<evidence type="ECO:0000313" key="2">
    <source>
        <dbReference type="Proteomes" id="UP000614469"/>
    </source>
</evidence>
<organism evidence="1 2">
    <name type="scientific">Candidatus Desulfolinea nitratireducens</name>
    <dbReference type="NCBI Taxonomy" id="2841698"/>
    <lineage>
        <taxon>Bacteria</taxon>
        <taxon>Bacillati</taxon>
        <taxon>Chloroflexota</taxon>
        <taxon>Anaerolineae</taxon>
        <taxon>Anaerolineales</taxon>
        <taxon>Anaerolineales incertae sedis</taxon>
        <taxon>Candidatus Desulfolinea</taxon>
    </lineage>
</organism>
<proteinExistence type="predicted"/>
<dbReference type="PANTHER" id="PTHR36454:SF1">
    <property type="entry name" value="DUF1015 DOMAIN-CONTAINING PROTEIN"/>
    <property type="match status" value="1"/>
</dbReference>
<evidence type="ECO:0000313" key="1">
    <source>
        <dbReference type="EMBL" id="MBC8336363.1"/>
    </source>
</evidence>
<dbReference type="PANTHER" id="PTHR36454">
    <property type="entry name" value="LMO2823 PROTEIN"/>
    <property type="match status" value="1"/>
</dbReference>
<dbReference type="PIRSF" id="PIRSF033563">
    <property type="entry name" value="UCP033563"/>
    <property type="match status" value="1"/>
</dbReference>
<protein>
    <submittedName>
        <fullName evidence="1">DUF1015 domain-containing protein</fullName>
    </submittedName>
</protein>
<gene>
    <name evidence="1" type="ORF">H8E29_13950</name>
</gene>
<reference evidence="1 2" key="1">
    <citation type="submission" date="2020-08" db="EMBL/GenBank/DDBJ databases">
        <title>Bridging the membrane lipid divide: bacteria of the FCB group superphylum have the potential to synthesize archaeal ether lipids.</title>
        <authorList>
            <person name="Villanueva L."/>
            <person name="Von Meijenfeldt F.A.B."/>
            <person name="Westbye A.B."/>
            <person name="Yadav S."/>
            <person name="Hopmans E.C."/>
            <person name="Dutilh B.E."/>
            <person name="Sinninghe Damste J.S."/>
        </authorList>
    </citation>
    <scope>NUCLEOTIDE SEQUENCE [LARGE SCALE GENOMIC DNA]</scope>
    <source>
        <strain evidence="1">NIOZ-UU36</strain>
    </source>
</reference>
<name>A0A8J6NN69_9CHLR</name>
<dbReference type="Proteomes" id="UP000614469">
    <property type="component" value="Unassembled WGS sequence"/>
</dbReference>
<comment type="caution">
    <text evidence="1">The sequence shown here is derived from an EMBL/GenBank/DDBJ whole genome shotgun (WGS) entry which is preliminary data.</text>
</comment>
<sequence length="440" mass="49812">MAKLKPFKGIRYNPDKISDMATVISQPYDRIRHGLQEKYYALSDYNVTRMIKGKEFETDNSDENVYTRAQAFLTKWLAEGILIREDKPAIYVYHQEFSLNGEQVTRKAIISALELARFEEGIVLPHERTHDGPKMDRLNLTRSTEAYFGNIFTLYPDAENKIDTILDAAIQREPDVDVRELFEKDVRQKLWIVTDDAVLAVVQAEMASKTGLIIADGHHRYETALAYRDEQRAKFPDAPPDAGFNYLMVALVSMSNPGLTILPTHRLIFDYKKMSAGDILAKAAEFFEIDEVVSRAALESKMESAVGKMGCFGLATKDRFHFLTLKSASIMETLAPSRAQVWQTLDASILHKLLLEHVMEISEATIDAIEGIEYLRETDLGYDRVAAEETTLLFIVNATRMEQITACTEMGEKMPQKSTDFYPKVVTGLAILDVGVDERL</sequence>
<dbReference type="EMBL" id="JACNJN010000157">
    <property type="protein sequence ID" value="MBC8336363.1"/>
    <property type="molecule type" value="Genomic_DNA"/>
</dbReference>
<accession>A0A8J6NN69</accession>
<dbReference type="Pfam" id="PF06245">
    <property type="entry name" value="DUF1015"/>
    <property type="match status" value="1"/>
</dbReference>
<dbReference type="AlphaFoldDB" id="A0A8J6NN69"/>
<dbReference type="InterPro" id="IPR008323">
    <property type="entry name" value="UCP033563"/>
</dbReference>